<dbReference type="InterPro" id="IPR039430">
    <property type="entry name" value="Thymidylate_kin-like_dom"/>
</dbReference>
<dbReference type="Gene3D" id="3.40.50.300">
    <property type="entry name" value="P-loop containing nucleotide triphosphate hydrolases"/>
    <property type="match status" value="1"/>
</dbReference>
<dbReference type="OrthoDB" id="9774907at2"/>
<evidence type="ECO:0000256" key="3">
    <source>
        <dbReference type="ARBA" id="ARBA00022727"/>
    </source>
</evidence>
<comment type="function">
    <text evidence="7">Phosphorylation of dTMP to form dTDP in both de novo and salvage pathways of dTTP synthesis.</text>
</comment>
<evidence type="ECO:0000313" key="10">
    <source>
        <dbReference type="Proteomes" id="UP000192042"/>
    </source>
</evidence>
<dbReference type="GO" id="GO:0005737">
    <property type="term" value="C:cytoplasm"/>
    <property type="evidence" value="ECO:0007669"/>
    <property type="project" value="TreeGrafter"/>
</dbReference>
<dbReference type="GO" id="GO:0005524">
    <property type="term" value="F:ATP binding"/>
    <property type="evidence" value="ECO:0007669"/>
    <property type="project" value="UniProtKB-UniRule"/>
</dbReference>
<comment type="catalytic activity">
    <reaction evidence="7">
        <text>dTMP + ATP = dTDP + ADP</text>
        <dbReference type="Rhea" id="RHEA:13517"/>
        <dbReference type="ChEBI" id="CHEBI:30616"/>
        <dbReference type="ChEBI" id="CHEBI:58369"/>
        <dbReference type="ChEBI" id="CHEBI:63528"/>
        <dbReference type="ChEBI" id="CHEBI:456216"/>
        <dbReference type="EC" id="2.7.4.9"/>
    </reaction>
</comment>
<dbReference type="GO" id="GO:0006233">
    <property type="term" value="P:dTDP biosynthetic process"/>
    <property type="evidence" value="ECO:0007669"/>
    <property type="project" value="InterPro"/>
</dbReference>
<evidence type="ECO:0000256" key="2">
    <source>
        <dbReference type="ARBA" id="ARBA00022679"/>
    </source>
</evidence>
<dbReference type="GO" id="GO:0006227">
    <property type="term" value="P:dUDP biosynthetic process"/>
    <property type="evidence" value="ECO:0007669"/>
    <property type="project" value="TreeGrafter"/>
</dbReference>
<evidence type="ECO:0000256" key="1">
    <source>
        <dbReference type="ARBA" id="ARBA00009776"/>
    </source>
</evidence>
<dbReference type="PANTHER" id="PTHR10344:SF1">
    <property type="entry name" value="THYMIDYLATE KINASE"/>
    <property type="match status" value="1"/>
</dbReference>
<sequence>MGDAHYFGDGLTYLNPSDLKGKLIAIEGTDGVGRSTHIEMLQEWLEVQGYGVITTGWTRSNLMSKTIEVAKEGNIIDRWSLSLLYATDFADRLEHQIIPALRSGFIVLADRYIFTAFARDFVRSSDRKWIRDVFGFALVPDLVCYLRIDVETLVLRVIETKAMNYWESGMDLRLGADLYDSFKKYQSLLIEEFDKMAEEFKFEVVDARKSPEEIQDELRSKIQQLLTQGGLARTMTAPPVVEGAANPTV</sequence>
<dbReference type="SUPFAM" id="SSF52540">
    <property type="entry name" value="P-loop containing nucleoside triphosphate hydrolases"/>
    <property type="match status" value="1"/>
</dbReference>
<evidence type="ECO:0000256" key="4">
    <source>
        <dbReference type="ARBA" id="ARBA00022741"/>
    </source>
</evidence>
<comment type="caution">
    <text evidence="7">Lacks conserved residue(s) required for the propagation of feature annotation.</text>
</comment>
<dbReference type="InterPro" id="IPR018094">
    <property type="entry name" value="Thymidylate_kinase"/>
</dbReference>
<evidence type="ECO:0000256" key="6">
    <source>
        <dbReference type="ARBA" id="ARBA00022840"/>
    </source>
</evidence>
<dbReference type="AlphaFoldDB" id="A0A1W1I7W7"/>
<feature type="domain" description="Thymidylate kinase-like" evidence="8">
    <location>
        <begin position="26"/>
        <end position="217"/>
    </location>
</feature>
<dbReference type="Pfam" id="PF02223">
    <property type="entry name" value="Thymidylate_kin"/>
    <property type="match status" value="1"/>
</dbReference>
<keyword evidence="5 7" id="KW-0418">Kinase</keyword>
<keyword evidence="3 7" id="KW-0545">Nucleotide biosynthesis</keyword>
<evidence type="ECO:0000256" key="5">
    <source>
        <dbReference type="ARBA" id="ARBA00022777"/>
    </source>
</evidence>
<dbReference type="STRING" id="1325564.NSJP_2940"/>
<keyword evidence="4 7" id="KW-0547">Nucleotide-binding</keyword>
<dbReference type="KEGG" id="nja:NSJP_2940"/>
<reference evidence="9 10" key="1">
    <citation type="submission" date="2017-03" db="EMBL/GenBank/DDBJ databases">
        <authorList>
            <person name="Afonso C.L."/>
            <person name="Miller P.J."/>
            <person name="Scott M.A."/>
            <person name="Spackman E."/>
            <person name="Goraichik I."/>
            <person name="Dimitrov K.M."/>
            <person name="Suarez D.L."/>
            <person name="Swayne D.E."/>
        </authorList>
    </citation>
    <scope>NUCLEOTIDE SEQUENCE [LARGE SCALE GENOMIC DNA]</scope>
    <source>
        <strain evidence="9">Genome sequencing of Nitrospira japonica strain NJ11</strain>
    </source>
</reference>
<dbReference type="InterPro" id="IPR027417">
    <property type="entry name" value="P-loop_NTPase"/>
</dbReference>
<keyword evidence="6 7" id="KW-0067">ATP-binding</keyword>
<evidence type="ECO:0000313" key="9">
    <source>
        <dbReference type="EMBL" id="SLM49107.1"/>
    </source>
</evidence>
<dbReference type="EMBL" id="LT828648">
    <property type="protein sequence ID" value="SLM49107.1"/>
    <property type="molecule type" value="Genomic_DNA"/>
</dbReference>
<dbReference type="GO" id="GO:0004798">
    <property type="term" value="F:dTMP kinase activity"/>
    <property type="evidence" value="ECO:0007669"/>
    <property type="project" value="UniProtKB-UniRule"/>
</dbReference>
<evidence type="ECO:0000256" key="7">
    <source>
        <dbReference type="HAMAP-Rule" id="MF_00165"/>
    </source>
</evidence>
<dbReference type="HAMAP" id="MF_00165">
    <property type="entry name" value="Thymidylate_kinase"/>
    <property type="match status" value="1"/>
</dbReference>
<comment type="similarity">
    <text evidence="1 7">Belongs to the thymidylate kinase family.</text>
</comment>
<protein>
    <recommendedName>
        <fullName evidence="7">Thymidylate kinase</fullName>
        <ecNumber evidence="7">2.7.4.9</ecNumber>
    </recommendedName>
    <alternativeName>
        <fullName evidence="7">dTMP kinase</fullName>
    </alternativeName>
</protein>
<dbReference type="Proteomes" id="UP000192042">
    <property type="component" value="Chromosome I"/>
</dbReference>
<accession>A0A1W1I7W7</accession>
<keyword evidence="10" id="KW-1185">Reference proteome</keyword>
<dbReference type="EC" id="2.7.4.9" evidence="7"/>
<keyword evidence="2 7" id="KW-0808">Transferase</keyword>
<evidence type="ECO:0000259" key="8">
    <source>
        <dbReference type="Pfam" id="PF02223"/>
    </source>
</evidence>
<dbReference type="GO" id="GO:0006235">
    <property type="term" value="P:dTTP biosynthetic process"/>
    <property type="evidence" value="ECO:0007669"/>
    <property type="project" value="UniProtKB-UniRule"/>
</dbReference>
<organism evidence="9 10">
    <name type="scientific">Nitrospira japonica</name>
    <dbReference type="NCBI Taxonomy" id="1325564"/>
    <lineage>
        <taxon>Bacteria</taxon>
        <taxon>Pseudomonadati</taxon>
        <taxon>Nitrospirota</taxon>
        <taxon>Nitrospiria</taxon>
        <taxon>Nitrospirales</taxon>
        <taxon>Nitrospiraceae</taxon>
        <taxon>Nitrospira</taxon>
    </lineage>
</organism>
<gene>
    <name evidence="7 9" type="primary">tmk</name>
    <name evidence="9" type="ORF">NSJP_2940</name>
</gene>
<name>A0A1W1I7W7_9BACT</name>
<dbReference type="RefSeq" id="WP_080887393.1">
    <property type="nucleotide sequence ID" value="NZ_LT828648.1"/>
</dbReference>
<dbReference type="CDD" id="cd01672">
    <property type="entry name" value="TMPK"/>
    <property type="match status" value="1"/>
</dbReference>
<dbReference type="PANTHER" id="PTHR10344">
    <property type="entry name" value="THYMIDYLATE KINASE"/>
    <property type="match status" value="1"/>
</dbReference>
<proteinExistence type="inferred from homology"/>